<proteinExistence type="predicted"/>
<evidence type="ECO:0000259" key="1">
    <source>
        <dbReference type="Pfam" id="PF08818"/>
    </source>
</evidence>
<evidence type="ECO:0000313" key="3">
    <source>
        <dbReference type="Proteomes" id="UP001595740"/>
    </source>
</evidence>
<gene>
    <name evidence="2" type="ORF">ACFOLC_06100</name>
</gene>
<keyword evidence="3" id="KW-1185">Reference proteome</keyword>
<dbReference type="EMBL" id="JBHRXK010000002">
    <property type="protein sequence ID" value="MFC3550586.1"/>
    <property type="molecule type" value="Genomic_DNA"/>
</dbReference>
<dbReference type="InterPro" id="IPR014922">
    <property type="entry name" value="YdhG-like"/>
</dbReference>
<organism evidence="2 3">
    <name type="scientific">Lysobacter cavernae</name>
    <dbReference type="NCBI Taxonomy" id="1685901"/>
    <lineage>
        <taxon>Bacteria</taxon>
        <taxon>Pseudomonadati</taxon>
        <taxon>Pseudomonadota</taxon>
        <taxon>Gammaproteobacteria</taxon>
        <taxon>Lysobacterales</taxon>
        <taxon>Lysobacteraceae</taxon>
        <taxon>Lysobacter</taxon>
    </lineage>
</organism>
<dbReference type="RefSeq" id="WP_386758334.1">
    <property type="nucleotide sequence ID" value="NZ_JBHRXK010000002.1"/>
</dbReference>
<dbReference type="SUPFAM" id="SSF159888">
    <property type="entry name" value="YdhG-like"/>
    <property type="match status" value="1"/>
</dbReference>
<accession>A0ABV7RRT7</accession>
<feature type="domain" description="YdhG-like" evidence="1">
    <location>
        <begin position="33"/>
        <end position="137"/>
    </location>
</feature>
<reference evidence="3" key="1">
    <citation type="journal article" date="2019" name="Int. J. Syst. Evol. Microbiol.">
        <title>The Global Catalogue of Microorganisms (GCM) 10K type strain sequencing project: providing services to taxonomists for standard genome sequencing and annotation.</title>
        <authorList>
            <consortium name="The Broad Institute Genomics Platform"/>
            <consortium name="The Broad Institute Genome Sequencing Center for Infectious Disease"/>
            <person name="Wu L."/>
            <person name="Ma J."/>
        </authorList>
    </citation>
    <scope>NUCLEOTIDE SEQUENCE [LARGE SCALE GENOMIC DNA]</scope>
    <source>
        <strain evidence="3">KCTC 42875</strain>
    </source>
</reference>
<dbReference type="Pfam" id="PF08818">
    <property type="entry name" value="DUF1801"/>
    <property type="match status" value="1"/>
</dbReference>
<sequence length="141" mass="15636">MSSAKSKPTHTTPADSTRAVDDFMAKLEHPCKAGVEALRRLMLGLDAGIAEGIKWNTPSFRTGEYFATTHLRGKTGFGVVLHLGAKVRESPAGGFAIDDPSGLLKWLGPDRAMVEFERLADFNDKKAEFERIVRRWIVHVR</sequence>
<dbReference type="Proteomes" id="UP001595740">
    <property type="component" value="Unassembled WGS sequence"/>
</dbReference>
<comment type="caution">
    <text evidence="2">The sequence shown here is derived from an EMBL/GenBank/DDBJ whole genome shotgun (WGS) entry which is preliminary data.</text>
</comment>
<evidence type="ECO:0000313" key="2">
    <source>
        <dbReference type="EMBL" id="MFC3550586.1"/>
    </source>
</evidence>
<name>A0ABV7RRT7_9GAMM</name>
<protein>
    <submittedName>
        <fullName evidence="2">DUF1801 domain-containing protein</fullName>
    </submittedName>
</protein>